<protein>
    <submittedName>
        <fullName evidence="1">Uncharacterized protein</fullName>
    </submittedName>
</protein>
<dbReference type="EMBL" id="CM023475">
    <property type="protein sequence ID" value="KAH7945744.1"/>
    <property type="molecule type" value="Genomic_DNA"/>
</dbReference>
<sequence length="185" mass="20930">MLATSVQFKAASFPSLRAVIPTRFSVTTGGLGEQRGEAGDLRALRRPTRGGRPDAKRPRFAVAGSTTMHRNLIVLALSATALYLVCGKSLHRAKRWEEFPDVEFHFDCSDKPIGFYADMEFDCKIFHMCDAYGRRVPHICANDTAFNQRYRVCDWEYNVNCADSPNFYYLNDLTYETEPPTNAKA</sequence>
<proteinExistence type="predicted"/>
<dbReference type="Proteomes" id="UP000821865">
    <property type="component" value="Chromosome 6"/>
</dbReference>
<name>A0ACB8CLP5_DERSI</name>
<gene>
    <name evidence="1" type="ORF">HPB49_015146</name>
</gene>
<reference evidence="1" key="1">
    <citation type="submission" date="2020-05" db="EMBL/GenBank/DDBJ databases">
        <title>Large-scale comparative analyses of tick genomes elucidate their genetic diversity and vector capacities.</title>
        <authorList>
            <person name="Jia N."/>
            <person name="Wang J."/>
            <person name="Shi W."/>
            <person name="Du L."/>
            <person name="Sun Y."/>
            <person name="Zhan W."/>
            <person name="Jiang J."/>
            <person name="Wang Q."/>
            <person name="Zhang B."/>
            <person name="Ji P."/>
            <person name="Sakyi L.B."/>
            <person name="Cui X."/>
            <person name="Yuan T."/>
            <person name="Jiang B."/>
            <person name="Yang W."/>
            <person name="Lam T.T.-Y."/>
            <person name="Chang Q."/>
            <person name="Ding S."/>
            <person name="Wang X."/>
            <person name="Zhu J."/>
            <person name="Ruan X."/>
            <person name="Zhao L."/>
            <person name="Wei J."/>
            <person name="Que T."/>
            <person name="Du C."/>
            <person name="Cheng J."/>
            <person name="Dai P."/>
            <person name="Han X."/>
            <person name="Huang E."/>
            <person name="Gao Y."/>
            <person name="Liu J."/>
            <person name="Shao H."/>
            <person name="Ye R."/>
            <person name="Li L."/>
            <person name="Wei W."/>
            <person name="Wang X."/>
            <person name="Wang C."/>
            <person name="Yang T."/>
            <person name="Huo Q."/>
            <person name="Li W."/>
            <person name="Guo W."/>
            <person name="Chen H."/>
            <person name="Zhou L."/>
            <person name="Ni X."/>
            <person name="Tian J."/>
            <person name="Zhou Y."/>
            <person name="Sheng Y."/>
            <person name="Liu T."/>
            <person name="Pan Y."/>
            <person name="Xia L."/>
            <person name="Li J."/>
            <person name="Zhao F."/>
            <person name="Cao W."/>
        </authorList>
    </citation>
    <scope>NUCLEOTIDE SEQUENCE</scope>
    <source>
        <strain evidence="1">Dsil-2018</strain>
    </source>
</reference>
<organism evidence="1 2">
    <name type="scientific">Dermacentor silvarum</name>
    <name type="common">Tick</name>
    <dbReference type="NCBI Taxonomy" id="543639"/>
    <lineage>
        <taxon>Eukaryota</taxon>
        <taxon>Metazoa</taxon>
        <taxon>Ecdysozoa</taxon>
        <taxon>Arthropoda</taxon>
        <taxon>Chelicerata</taxon>
        <taxon>Arachnida</taxon>
        <taxon>Acari</taxon>
        <taxon>Parasitiformes</taxon>
        <taxon>Ixodida</taxon>
        <taxon>Ixodoidea</taxon>
        <taxon>Ixodidae</taxon>
        <taxon>Rhipicephalinae</taxon>
        <taxon>Dermacentor</taxon>
    </lineage>
</organism>
<comment type="caution">
    <text evidence="1">The sequence shown here is derived from an EMBL/GenBank/DDBJ whole genome shotgun (WGS) entry which is preliminary data.</text>
</comment>
<keyword evidence="2" id="KW-1185">Reference proteome</keyword>
<evidence type="ECO:0000313" key="1">
    <source>
        <dbReference type="EMBL" id="KAH7945744.1"/>
    </source>
</evidence>
<evidence type="ECO:0000313" key="2">
    <source>
        <dbReference type="Proteomes" id="UP000821865"/>
    </source>
</evidence>
<accession>A0ACB8CLP5</accession>